<proteinExistence type="predicted"/>
<dbReference type="SUPFAM" id="SSF56801">
    <property type="entry name" value="Acetyl-CoA synthetase-like"/>
    <property type="match status" value="1"/>
</dbReference>
<dbReference type="Proteomes" id="UP000694844">
    <property type="component" value="Chromosome 8"/>
</dbReference>
<dbReference type="InterPro" id="IPR025110">
    <property type="entry name" value="AMP-bd_C"/>
</dbReference>
<reference evidence="4" key="1">
    <citation type="submission" date="2025-08" db="UniProtKB">
        <authorList>
            <consortium name="RefSeq"/>
        </authorList>
    </citation>
    <scope>IDENTIFICATION</scope>
    <source>
        <tissue evidence="4">Whole sample</tissue>
    </source>
</reference>
<dbReference type="Pfam" id="PF00501">
    <property type="entry name" value="AMP-binding"/>
    <property type="match status" value="1"/>
</dbReference>
<evidence type="ECO:0000313" key="3">
    <source>
        <dbReference type="Proteomes" id="UP000694844"/>
    </source>
</evidence>
<dbReference type="Gene3D" id="3.30.300.30">
    <property type="match status" value="1"/>
</dbReference>
<dbReference type="InterPro" id="IPR000873">
    <property type="entry name" value="AMP-dep_synth/lig_dom"/>
</dbReference>
<sequence>MSDFSYLSAPRTTPYNYRTVVDVFNETSTSYPEKEILIYRGIDGTRNALTYHQLQNEATKLARYLVSKGIKKGDKIALFGPNTLEWVIAELAIIMAGGVVVHVTLSITDVKDLWEIFSSADCKAFLIDPGKGEKYLDMIFQLIALFRRRRPSRDYKDINSNDPTLVFLRKSEHLTSYEDLPGVLQMKEMEVEFPTLYPEDEIMIFTTSGSTGKPKMVSHTHFDVNNVELGPERPKALTLAGKMYNDRPFAWGAGSPILAVCRGETRVFCDSSIVTEKSSTMKIWEVIREEKCTTALLMPSFLADLISQKENYKESFKLQAIITTGQPIENYHTQVIDTYARFLIFGYGSTESSMISMLPPITSAGTIKAGDVGTPIPGTEVKVIGENLNVLKKGETGEICIRSRYLFNGYYQNEELNKEAFLPGKWFRSGDVGHITKDDHIIIEGRTKDVISRGTQRIMPCTIEDVILQMNGIKFAIVVGVPDKRLFEEVCVCYVTEPGFDLSPSDLKQFCKDNFVMYDSTGGLAEAPTYFLRFCKIPLLDVGKINKRKVKADAIQRLRTQGLI</sequence>
<evidence type="ECO:0000313" key="4">
    <source>
        <dbReference type="RefSeq" id="XP_022297202.1"/>
    </source>
</evidence>
<dbReference type="RefSeq" id="XP_022297202.1">
    <property type="nucleotide sequence ID" value="XM_022441494.1"/>
</dbReference>
<dbReference type="Pfam" id="PF13193">
    <property type="entry name" value="AMP-binding_C"/>
    <property type="match status" value="1"/>
</dbReference>
<name>A0A8B8B1B6_CRAVI</name>
<feature type="domain" description="AMP-dependent synthetase/ligase" evidence="1">
    <location>
        <begin position="25"/>
        <end position="411"/>
    </location>
</feature>
<evidence type="ECO:0000259" key="2">
    <source>
        <dbReference type="Pfam" id="PF13193"/>
    </source>
</evidence>
<organism evidence="3 4">
    <name type="scientific">Crassostrea virginica</name>
    <name type="common">Eastern oyster</name>
    <dbReference type="NCBI Taxonomy" id="6565"/>
    <lineage>
        <taxon>Eukaryota</taxon>
        <taxon>Metazoa</taxon>
        <taxon>Spiralia</taxon>
        <taxon>Lophotrochozoa</taxon>
        <taxon>Mollusca</taxon>
        <taxon>Bivalvia</taxon>
        <taxon>Autobranchia</taxon>
        <taxon>Pteriomorphia</taxon>
        <taxon>Ostreida</taxon>
        <taxon>Ostreoidea</taxon>
        <taxon>Ostreidae</taxon>
        <taxon>Crassostrea</taxon>
    </lineage>
</organism>
<dbReference type="CDD" id="cd04433">
    <property type="entry name" value="AFD_class_I"/>
    <property type="match status" value="1"/>
</dbReference>
<dbReference type="PANTHER" id="PTHR42814:SF3">
    <property type="entry name" value="BETA-N-ACETYLHEXOSAMINIDASE"/>
    <property type="match status" value="1"/>
</dbReference>
<feature type="domain" description="AMP-binding enzyme C-terminal" evidence="2">
    <location>
        <begin position="463"/>
        <end position="516"/>
    </location>
</feature>
<dbReference type="OrthoDB" id="5953112at2759"/>
<dbReference type="InterPro" id="IPR045851">
    <property type="entry name" value="AMP-bd_C_sf"/>
</dbReference>
<protein>
    <submittedName>
        <fullName evidence="4">Uncharacterized protein LOC111106708</fullName>
    </submittedName>
</protein>
<dbReference type="InterPro" id="IPR042099">
    <property type="entry name" value="ANL_N_sf"/>
</dbReference>
<dbReference type="AlphaFoldDB" id="A0A8B8B1B6"/>
<gene>
    <name evidence="4" type="primary">LOC111106708</name>
</gene>
<dbReference type="InterPro" id="IPR020845">
    <property type="entry name" value="AMP-binding_CS"/>
</dbReference>
<accession>A0A8B8B1B6</accession>
<evidence type="ECO:0000259" key="1">
    <source>
        <dbReference type="Pfam" id="PF00501"/>
    </source>
</evidence>
<dbReference type="Gene3D" id="3.40.50.12780">
    <property type="entry name" value="N-terminal domain of ligase-like"/>
    <property type="match status" value="1"/>
</dbReference>
<dbReference type="PROSITE" id="PS00455">
    <property type="entry name" value="AMP_BINDING"/>
    <property type="match status" value="1"/>
</dbReference>
<dbReference type="PANTHER" id="PTHR42814">
    <property type="entry name" value="AMP-BINDING DOMAIN-CONTAINING PROTEIN"/>
    <property type="match status" value="1"/>
</dbReference>
<dbReference type="KEGG" id="cvn:111106708"/>
<dbReference type="GeneID" id="111106708"/>
<keyword evidence="3" id="KW-1185">Reference proteome</keyword>